<keyword evidence="5" id="KW-1185">Reference proteome</keyword>
<comment type="caution">
    <text evidence="4">The sequence shown here is derived from an EMBL/GenBank/DDBJ whole genome shotgun (WGS) entry which is preliminary data.</text>
</comment>
<dbReference type="Gene3D" id="3.90.79.10">
    <property type="entry name" value="Nucleoside Triphosphate Pyrophosphohydrolase"/>
    <property type="match status" value="1"/>
</dbReference>
<dbReference type="GO" id="GO:0019693">
    <property type="term" value="P:ribose phosphate metabolic process"/>
    <property type="evidence" value="ECO:0007669"/>
    <property type="project" value="TreeGrafter"/>
</dbReference>
<accession>A0A2N6PLG9</accession>
<protein>
    <submittedName>
        <fullName evidence="4">ADP-ribose pyrophosphatase</fullName>
    </submittedName>
</protein>
<evidence type="ECO:0000259" key="3">
    <source>
        <dbReference type="PROSITE" id="PS51462"/>
    </source>
</evidence>
<dbReference type="PROSITE" id="PS51462">
    <property type="entry name" value="NUDIX"/>
    <property type="match status" value="1"/>
</dbReference>
<dbReference type="GO" id="GO:0006753">
    <property type="term" value="P:nucleoside phosphate metabolic process"/>
    <property type="evidence" value="ECO:0007669"/>
    <property type="project" value="TreeGrafter"/>
</dbReference>
<dbReference type="Pfam" id="PF00293">
    <property type="entry name" value="NUDIX"/>
    <property type="match status" value="1"/>
</dbReference>
<organism evidence="4 5">
    <name type="scientific">Brevibacterium luteolum</name>
    <dbReference type="NCBI Taxonomy" id="199591"/>
    <lineage>
        <taxon>Bacteria</taxon>
        <taxon>Bacillati</taxon>
        <taxon>Actinomycetota</taxon>
        <taxon>Actinomycetes</taxon>
        <taxon>Micrococcales</taxon>
        <taxon>Brevibacteriaceae</taxon>
        <taxon>Brevibacterium</taxon>
    </lineage>
</organism>
<gene>
    <name evidence="4" type="ORF">CJ198_03120</name>
</gene>
<name>A0A2N6PLG9_9MICO</name>
<sequence length="245" mass="26817">MHARHATSAAEALTAQQGPAAELRDEFTPAEVTSSETAFRGYVWDVRRETFSLPESDEPLTRDFVQHTGAVAIAAIDAEDRILLIQQYRHPVLCRDWEIPAGLLDVPSEEPLHAAQRELGEEADLHAEEWHLLADQLSTPGGVSETLRIFAARDLSAVPEAERHLRDGEENGIVPAWIPLTEAVEAVLAGRVTNGTAALAILHADHARARGWENMRAADEPWPARDVQLRARGTRTRTGPAADGS</sequence>
<evidence type="ECO:0000313" key="5">
    <source>
        <dbReference type="Proteomes" id="UP000235703"/>
    </source>
</evidence>
<feature type="domain" description="Nudix hydrolase" evidence="3">
    <location>
        <begin position="66"/>
        <end position="205"/>
    </location>
</feature>
<dbReference type="GO" id="GO:0016787">
    <property type="term" value="F:hydrolase activity"/>
    <property type="evidence" value="ECO:0007669"/>
    <property type="project" value="UniProtKB-KW"/>
</dbReference>
<dbReference type="AlphaFoldDB" id="A0A2N6PLG9"/>
<dbReference type="EMBL" id="PNFZ01000001">
    <property type="protein sequence ID" value="PMB99515.1"/>
    <property type="molecule type" value="Genomic_DNA"/>
</dbReference>
<dbReference type="PANTHER" id="PTHR11839:SF31">
    <property type="entry name" value="ADP-RIBOSE PYROPHOSPHATASE"/>
    <property type="match status" value="1"/>
</dbReference>
<dbReference type="Proteomes" id="UP000235703">
    <property type="component" value="Unassembled WGS sequence"/>
</dbReference>
<evidence type="ECO:0000256" key="1">
    <source>
        <dbReference type="ARBA" id="ARBA00022801"/>
    </source>
</evidence>
<dbReference type="SUPFAM" id="SSF55811">
    <property type="entry name" value="Nudix"/>
    <property type="match status" value="1"/>
</dbReference>
<dbReference type="InterPro" id="IPR015797">
    <property type="entry name" value="NUDIX_hydrolase-like_dom_sf"/>
</dbReference>
<dbReference type="GO" id="GO:0005829">
    <property type="term" value="C:cytosol"/>
    <property type="evidence" value="ECO:0007669"/>
    <property type="project" value="TreeGrafter"/>
</dbReference>
<dbReference type="InterPro" id="IPR000086">
    <property type="entry name" value="NUDIX_hydrolase_dom"/>
</dbReference>
<evidence type="ECO:0000313" key="4">
    <source>
        <dbReference type="EMBL" id="PMB99515.1"/>
    </source>
</evidence>
<feature type="region of interest" description="Disordered" evidence="2">
    <location>
        <begin position="1"/>
        <end position="22"/>
    </location>
</feature>
<keyword evidence="1" id="KW-0378">Hydrolase</keyword>
<reference evidence="4 5" key="1">
    <citation type="submission" date="2017-09" db="EMBL/GenBank/DDBJ databases">
        <title>Bacterial strain isolated from the female urinary microbiota.</title>
        <authorList>
            <person name="Thomas-White K."/>
            <person name="Kumar N."/>
            <person name="Forster S."/>
            <person name="Putonti C."/>
            <person name="Lawley T."/>
            <person name="Wolfe A.J."/>
        </authorList>
    </citation>
    <scope>NUCLEOTIDE SEQUENCE [LARGE SCALE GENOMIC DNA]</scope>
    <source>
        <strain evidence="4 5">UMB0680</strain>
    </source>
</reference>
<evidence type="ECO:0000256" key="2">
    <source>
        <dbReference type="SAM" id="MobiDB-lite"/>
    </source>
</evidence>
<dbReference type="RefSeq" id="WP_102160634.1">
    <property type="nucleotide sequence ID" value="NZ_PNFZ01000001.1"/>
</dbReference>
<proteinExistence type="predicted"/>
<dbReference type="PANTHER" id="PTHR11839">
    <property type="entry name" value="UDP/ADP-SUGAR PYROPHOSPHATASE"/>
    <property type="match status" value="1"/>
</dbReference>
<dbReference type="CDD" id="cd24158">
    <property type="entry name" value="NUDIX_ADPRase_Rv1700"/>
    <property type="match status" value="1"/>
</dbReference>
<dbReference type="OrthoDB" id="9806150at2"/>